<dbReference type="InterPro" id="IPR050465">
    <property type="entry name" value="UPF0194_transport"/>
</dbReference>
<keyword evidence="2 3" id="KW-0175">Coiled coil</keyword>
<keyword evidence="5" id="KW-1185">Reference proteome</keyword>
<evidence type="ECO:0000256" key="1">
    <source>
        <dbReference type="ARBA" id="ARBA00004196"/>
    </source>
</evidence>
<dbReference type="KEGG" id="dbk:DGMP_06220"/>
<dbReference type="PANTHER" id="PTHR32347">
    <property type="entry name" value="EFFLUX SYSTEM COMPONENT YKNX-RELATED"/>
    <property type="match status" value="1"/>
</dbReference>
<reference evidence="4" key="1">
    <citation type="submission" date="2020-09" db="EMBL/GenBank/DDBJ databases">
        <title>Desulfogranum mesoprofundum gen. nov., sp. nov., a novel mesophilic, sulfate-reducing chemolithoautotroph isolated from a deep-sea hydrothermal vent chimney in the Suiyo Seamount.</title>
        <authorList>
            <person name="Hashimoto Y."/>
            <person name="Nakagawa S."/>
        </authorList>
    </citation>
    <scope>NUCLEOTIDE SEQUENCE</scope>
    <source>
        <strain evidence="4">KT2</strain>
    </source>
</reference>
<feature type="coiled-coil region" evidence="3">
    <location>
        <begin position="98"/>
        <end position="125"/>
    </location>
</feature>
<dbReference type="EMBL" id="AP024086">
    <property type="protein sequence ID" value="BCL59929.1"/>
    <property type="molecule type" value="Genomic_DNA"/>
</dbReference>
<evidence type="ECO:0000313" key="4">
    <source>
        <dbReference type="EMBL" id="BCL59929.1"/>
    </source>
</evidence>
<proteinExistence type="predicted"/>
<gene>
    <name evidence="4" type="ORF">DGMP_06220</name>
</gene>
<dbReference type="Proteomes" id="UP000826725">
    <property type="component" value="Chromosome"/>
</dbReference>
<protein>
    <submittedName>
        <fullName evidence="4">Secretion protein HlyD</fullName>
    </submittedName>
</protein>
<dbReference type="AlphaFoldDB" id="A0A8D5JGC7"/>
<name>A0A8D5JGC7_9BACT</name>
<feature type="coiled-coil region" evidence="3">
    <location>
        <begin position="169"/>
        <end position="240"/>
    </location>
</feature>
<comment type="subcellular location">
    <subcellularLocation>
        <location evidence="1">Cell envelope</location>
    </subcellularLocation>
</comment>
<sequence length="446" mass="50471">MEKGGERFVPVETKSFRLSILERGVVIPAKVSPVSSKISSNQAKIVWLIKEGTRVKKGTLIARFDTKPFLDKLLKAEQLSADAEATLHATEKLLSLQKEEENGKIEEAVRKLEIAKIQANNIENGTGPLKRKIFEQKFHQSERVLALDRNELADLDVLLKKGHISVRERDRSAEKVKTAEEQVQVARAELKNFNRYTWPKLLREAELLVTGAESNLQRVRRTADLQIQNWNAKVEKARRALVNRRKILKKAQMDVVNCDIYSPTGGLLLYAELPRENGRRKIQIGDSVWEGQTFLKVPDTRDLVAEIRVREIDVAKIGNGMEAEIELDAFPGKLFPGRVESIASLAREDRKHRGVRRFYTRIRFTGDTDKVHVGMSVTTRIIYRLVEAVPAIPQDAVVYHGGSTYVKRLGNEGVELVPVSLGARGEEWVEVMSGLQAGDKIFRREE</sequence>
<organism evidence="4 5">
    <name type="scientific">Desulfomarina profundi</name>
    <dbReference type="NCBI Taxonomy" id="2772557"/>
    <lineage>
        <taxon>Bacteria</taxon>
        <taxon>Pseudomonadati</taxon>
        <taxon>Thermodesulfobacteriota</taxon>
        <taxon>Desulfobulbia</taxon>
        <taxon>Desulfobulbales</taxon>
        <taxon>Desulfobulbaceae</taxon>
        <taxon>Desulfomarina</taxon>
    </lineage>
</organism>
<accession>A0A8D5JGC7</accession>
<evidence type="ECO:0000256" key="3">
    <source>
        <dbReference type="SAM" id="Coils"/>
    </source>
</evidence>
<dbReference type="GO" id="GO:0030313">
    <property type="term" value="C:cell envelope"/>
    <property type="evidence" value="ECO:0007669"/>
    <property type="project" value="UniProtKB-SubCell"/>
</dbReference>
<evidence type="ECO:0000313" key="5">
    <source>
        <dbReference type="Proteomes" id="UP000826725"/>
    </source>
</evidence>
<evidence type="ECO:0000256" key="2">
    <source>
        <dbReference type="ARBA" id="ARBA00023054"/>
    </source>
</evidence>